<keyword evidence="2" id="KW-1185">Reference proteome</keyword>
<accession>R7QL46</accession>
<dbReference type="AlphaFoldDB" id="R7QL46"/>
<reference evidence="2" key="1">
    <citation type="journal article" date="2013" name="Proc. Natl. Acad. Sci. U.S.A.">
        <title>Genome structure and metabolic features in the red seaweed Chondrus crispus shed light on evolution of the Archaeplastida.</title>
        <authorList>
            <person name="Collen J."/>
            <person name="Porcel B."/>
            <person name="Carre W."/>
            <person name="Ball S.G."/>
            <person name="Chaparro C."/>
            <person name="Tonon T."/>
            <person name="Barbeyron T."/>
            <person name="Michel G."/>
            <person name="Noel B."/>
            <person name="Valentin K."/>
            <person name="Elias M."/>
            <person name="Artiguenave F."/>
            <person name="Arun A."/>
            <person name="Aury J.M."/>
            <person name="Barbosa-Neto J.F."/>
            <person name="Bothwell J.H."/>
            <person name="Bouget F.Y."/>
            <person name="Brillet L."/>
            <person name="Cabello-Hurtado F."/>
            <person name="Capella-Gutierrez S."/>
            <person name="Charrier B."/>
            <person name="Cladiere L."/>
            <person name="Cock J.M."/>
            <person name="Coelho S.M."/>
            <person name="Colleoni C."/>
            <person name="Czjzek M."/>
            <person name="Da Silva C."/>
            <person name="Delage L."/>
            <person name="Denoeud F."/>
            <person name="Deschamps P."/>
            <person name="Dittami S.M."/>
            <person name="Gabaldon T."/>
            <person name="Gachon C.M."/>
            <person name="Groisillier A."/>
            <person name="Herve C."/>
            <person name="Jabbari K."/>
            <person name="Katinka M."/>
            <person name="Kloareg B."/>
            <person name="Kowalczyk N."/>
            <person name="Labadie K."/>
            <person name="Leblanc C."/>
            <person name="Lopez P.J."/>
            <person name="McLachlan D.H."/>
            <person name="Meslet-Cladiere L."/>
            <person name="Moustafa A."/>
            <person name="Nehr Z."/>
            <person name="Nyvall Collen P."/>
            <person name="Panaud O."/>
            <person name="Partensky F."/>
            <person name="Poulain J."/>
            <person name="Rensing S.A."/>
            <person name="Rousvoal S."/>
            <person name="Samson G."/>
            <person name="Symeonidi A."/>
            <person name="Weissenbach J."/>
            <person name="Zambounis A."/>
            <person name="Wincker P."/>
            <person name="Boyen C."/>
        </authorList>
    </citation>
    <scope>NUCLEOTIDE SEQUENCE [LARGE SCALE GENOMIC DNA]</scope>
    <source>
        <strain evidence="2">cv. Stackhouse</strain>
    </source>
</reference>
<gene>
    <name evidence="1" type="ORF">CHC_T00001224001</name>
</gene>
<dbReference type="Gramene" id="CDF38804">
    <property type="protein sequence ID" value="CDF38804"/>
    <property type="gene ID" value="CHC_T00001224001"/>
</dbReference>
<organism evidence="1 2">
    <name type="scientific">Chondrus crispus</name>
    <name type="common">Carrageen Irish moss</name>
    <name type="synonym">Polymorpha crispa</name>
    <dbReference type="NCBI Taxonomy" id="2769"/>
    <lineage>
        <taxon>Eukaryota</taxon>
        <taxon>Rhodophyta</taxon>
        <taxon>Florideophyceae</taxon>
        <taxon>Rhodymeniophycidae</taxon>
        <taxon>Gigartinales</taxon>
        <taxon>Gigartinaceae</taxon>
        <taxon>Chondrus</taxon>
    </lineage>
</organism>
<name>R7QL46_CHOCR</name>
<evidence type="ECO:0000313" key="2">
    <source>
        <dbReference type="Proteomes" id="UP000012073"/>
    </source>
</evidence>
<dbReference type="EMBL" id="HG001968">
    <property type="protein sequence ID" value="CDF38804.1"/>
    <property type="molecule type" value="Genomic_DNA"/>
</dbReference>
<dbReference type="GeneID" id="17326428"/>
<sequence length="103" mass="11309">MLRGYIGKPQAAFYRMCVAAAGLKNFANVGHLVLSSHRRKAGSYMANSQVHHPVSTLFEGSFIGHKDQSHNSHSSMPTSSSCAWQGRFSEVFCDCDVHAQLHS</sequence>
<dbReference type="KEGG" id="ccp:CHC_T00001224001"/>
<dbReference type="Proteomes" id="UP000012073">
    <property type="component" value="Unassembled WGS sequence"/>
</dbReference>
<dbReference type="RefSeq" id="XP_005718709.1">
    <property type="nucleotide sequence ID" value="XM_005718652.1"/>
</dbReference>
<proteinExistence type="predicted"/>
<protein>
    <submittedName>
        <fullName evidence="1">Uncharacterized protein</fullName>
    </submittedName>
</protein>
<evidence type="ECO:0000313" key="1">
    <source>
        <dbReference type="EMBL" id="CDF38804.1"/>
    </source>
</evidence>